<dbReference type="Gene3D" id="3.30.230.70">
    <property type="entry name" value="GHMP Kinase, N-terminal domain"/>
    <property type="match status" value="1"/>
</dbReference>
<dbReference type="GO" id="GO:0005730">
    <property type="term" value="C:nucleolus"/>
    <property type="evidence" value="ECO:0007669"/>
    <property type="project" value="TreeGrafter"/>
</dbReference>
<dbReference type="OrthoDB" id="27298at2759"/>
<dbReference type="GO" id="GO:0071051">
    <property type="term" value="P:poly(A)-dependent snoRNA 3'-end processing"/>
    <property type="evidence" value="ECO:0007669"/>
    <property type="project" value="TreeGrafter"/>
</dbReference>
<evidence type="ECO:0000256" key="3">
    <source>
        <dbReference type="ARBA" id="ARBA00022552"/>
    </source>
</evidence>
<dbReference type="InterPro" id="IPR015847">
    <property type="entry name" value="ExoRNase_PH_dom2"/>
</dbReference>
<dbReference type="InterPro" id="IPR001247">
    <property type="entry name" value="ExoRNase_PH_dom1"/>
</dbReference>
<accession>K8F3B7</accession>
<dbReference type="InterPro" id="IPR020568">
    <property type="entry name" value="Ribosomal_Su5_D2-typ_SF"/>
</dbReference>
<evidence type="ECO:0000256" key="6">
    <source>
        <dbReference type="SAM" id="MobiDB-lite"/>
    </source>
</evidence>
<dbReference type="GO" id="GO:0003723">
    <property type="term" value="F:RNA binding"/>
    <property type="evidence" value="ECO:0007669"/>
    <property type="project" value="TreeGrafter"/>
</dbReference>
<keyword evidence="10" id="KW-1185">Reference proteome</keyword>
<dbReference type="EMBL" id="FO082270">
    <property type="protein sequence ID" value="CCO66547.1"/>
    <property type="molecule type" value="Genomic_DNA"/>
</dbReference>
<dbReference type="KEGG" id="bpg:Bathy09g02120"/>
<keyword evidence="3" id="KW-0698">rRNA processing</keyword>
<dbReference type="SUPFAM" id="SSF54211">
    <property type="entry name" value="Ribosomal protein S5 domain 2-like"/>
    <property type="match status" value="1"/>
</dbReference>
<dbReference type="GeneID" id="19013719"/>
<evidence type="ECO:0000256" key="1">
    <source>
        <dbReference type="ARBA" id="ARBA00004123"/>
    </source>
</evidence>
<dbReference type="GO" id="GO:0000177">
    <property type="term" value="C:cytoplasmic exosome (RNase complex)"/>
    <property type="evidence" value="ECO:0007669"/>
    <property type="project" value="TreeGrafter"/>
</dbReference>
<evidence type="ECO:0000256" key="5">
    <source>
        <dbReference type="ARBA" id="ARBA00023242"/>
    </source>
</evidence>
<dbReference type="AlphaFoldDB" id="K8F3B7"/>
<evidence type="ECO:0000313" key="10">
    <source>
        <dbReference type="Proteomes" id="UP000198341"/>
    </source>
</evidence>
<dbReference type="InterPro" id="IPR036345">
    <property type="entry name" value="ExoRNase_PH_dom2_sf"/>
</dbReference>
<dbReference type="GO" id="GO:0034475">
    <property type="term" value="P:U4 snRNA 3'-end processing"/>
    <property type="evidence" value="ECO:0007669"/>
    <property type="project" value="TreeGrafter"/>
</dbReference>
<dbReference type="SUPFAM" id="SSF55666">
    <property type="entry name" value="Ribonuclease PH domain 2-like"/>
    <property type="match status" value="1"/>
</dbReference>
<feature type="compositionally biased region" description="Basic and acidic residues" evidence="6">
    <location>
        <begin position="95"/>
        <end position="105"/>
    </location>
</feature>
<sequence>MTTTKTKRYVREDGRLLDTLREQTSVLNTITRSTSSCEWHSDETKVVCSIQGPRELQFSSLSQSKEDGERLVVESYCKLLPSKNDDEDDGSSFDDPLKEEKEKERTTEQFVKSCAKAAIELEKNASFGLIVSVQELKNDGSFLSCALNAVGLALILSGVETKGWMCSSTACLMEMSSGKGEGETPTFALALDPTREEEMKAKATMTCAFLINEETEDKTILLGTKMRGKMTETEVFECVALCRDAATSVCTYFDRVLTLREREFEERYRITDEKVEKWKKMMESIAEETKTKAV</sequence>
<evidence type="ECO:0000256" key="2">
    <source>
        <dbReference type="ARBA" id="ARBA00006678"/>
    </source>
</evidence>
<feature type="domain" description="Exoribonuclease phosphorolytic" evidence="7">
    <location>
        <begin position="20"/>
        <end position="160"/>
    </location>
</feature>
<protein>
    <submittedName>
        <fullName evidence="9">Uncharacterized protein</fullName>
    </submittedName>
</protein>
<dbReference type="Proteomes" id="UP000198341">
    <property type="component" value="Chromosome 9"/>
</dbReference>
<keyword evidence="4" id="KW-0271">Exosome</keyword>
<comment type="similarity">
    <text evidence="2">Belongs to the RNase PH family.</text>
</comment>
<keyword evidence="5" id="KW-0539">Nucleus</keyword>
<feature type="domain" description="Exoribonuclease phosphorolytic" evidence="8">
    <location>
        <begin position="191"/>
        <end position="241"/>
    </location>
</feature>
<gene>
    <name evidence="9" type="ORF">Bathy09g02120</name>
</gene>
<dbReference type="STRING" id="41875.K8F3B7"/>
<dbReference type="Pfam" id="PF01138">
    <property type="entry name" value="RNase_PH"/>
    <property type="match status" value="1"/>
</dbReference>
<dbReference type="GO" id="GO:0006364">
    <property type="term" value="P:rRNA processing"/>
    <property type="evidence" value="ECO:0007669"/>
    <property type="project" value="UniProtKB-KW"/>
</dbReference>
<dbReference type="GO" id="GO:0016075">
    <property type="term" value="P:rRNA catabolic process"/>
    <property type="evidence" value="ECO:0007669"/>
    <property type="project" value="TreeGrafter"/>
</dbReference>
<name>K8F3B7_9CHLO</name>
<reference evidence="9 10" key="1">
    <citation type="submission" date="2011-10" db="EMBL/GenBank/DDBJ databases">
        <authorList>
            <person name="Genoscope - CEA"/>
        </authorList>
    </citation>
    <scope>NUCLEOTIDE SEQUENCE [LARGE SCALE GENOMIC DNA]</scope>
    <source>
        <strain evidence="9 10">RCC 1105</strain>
    </source>
</reference>
<dbReference type="RefSeq" id="XP_007510987.1">
    <property type="nucleotide sequence ID" value="XM_007510925.1"/>
</dbReference>
<organism evidence="9 10">
    <name type="scientific">Bathycoccus prasinos</name>
    <dbReference type="NCBI Taxonomy" id="41875"/>
    <lineage>
        <taxon>Eukaryota</taxon>
        <taxon>Viridiplantae</taxon>
        <taxon>Chlorophyta</taxon>
        <taxon>Mamiellophyceae</taxon>
        <taxon>Mamiellales</taxon>
        <taxon>Bathycoccaceae</taxon>
        <taxon>Bathycoccus</taxon>
    </lineage>
</organism>
<feature type="region of interest" description="Disordered" evidence="6">
    <location>
        <begin position="82"/>
        <end position="105"/>
    </location>
</feature>
<dbReference type="InterPro" id="IPR027408">
    <property type="entry name" value="PNPase/RNase_PH_dom_sf"/>
</dbReference>
<dbReference type="eggNOG" id="KOG1069">
    <property type="taxonomic scope" value="Eukaryota"/>
</dbReference>
<proteinExistence type="inferred from homology"/>
<dbReference type="PANTHER" id="PTHR11953:SF1">
    <property type="entry name" value="EXOSOME COMPLEX COMPONENT RRP46"/>
    <property type="match status" value="1"/>
</dbReference>
<evidence type="ECO:0000259" key="8">
    <source>
        <dbReference type="Pfam" id="PF03725"/>
    </source>
</evidence>
<dbReference type="InterPro" id="IPR050080">
    <property type="entry name" value="RNase_PH"/>
</dbReference>
<dbReference type="GO" id="GO:0000176">
    <property type="term" value="C:nuclear exosome (RNase complex)"/>
    <property type="evidence" value="ECO:0007669"/>
    <property type="project" value="TreeGrafter"/>
</dbReference>
<comment type="subcellular location">
    <subcellularLocation>
        <location evidence="1">Nucleus</location>
    </subcellularLocation>
</comment>
<dbReference type="PANTHER" id="PTHR11953">
    <property type="entry name" value="EXOSOME COMPLEX COMPONENT"/>
    <property type="match status" value="1"/>
</dbReference>
<evidence type="ECO:0000259" key="7">
    <source>
        <dbReference type="Pfam" id="PF01138"/>
    </source>
</evidence>
<dbReference type="GO" id="GO:0071028">
    <property type="term" value="P:nuclear mRNA surveillance"/>
    <property type="evidence" value="ECO:0007669"/>
    <property type="project" value="TreeGrafter"/>
</dbReference>
<evidence type="ECO:0000313" key="9">
    <source>
        <dbReference type="EMBL" id="CCO66547.1"/>
    </source>
</evidence>
<evidence type="ECO:0000256" key="4">
    <source>
        <dbReference type="ARBA" id="ARBA00022835"/>
    </source>
</evidence>
<dbReference type="Pfam" id="PF03725">
    <property type="entry name" value="RNase_PH_C"/>
    <property type="match status" value="1"/>
</dbReference>